<evidence type="ECO:0000256" key="6">
    <source>
        <dbReference type="ARBA" id="ARBA00023004"/>
    </source>
</evidence>
<reference evidence="8" key="1">
    <citation type="submission" date="2021-03" db="EMBL/GenBank/DDBJ databases">
        <authorList>
            <person name="Tran Van P."/>
        </authorList>
    </citation>
    <scope>NUCLEOTIDE SEQUENCE</scope>
</reference>
<dbReference type="Pfam" id="PF00067">
    <property type="entry name" value="p450"/>
    <property type="match status" value="1"/>
</dbReference>
<evidence type="ECO:0008006" key="10">
    <source>
        <dbReference type="Google" id="ProtNLM"/>
    </source>
</evidence>
<comment type="similarity">
    <text evidence="2">Belongs to the cytochrome P450 family.</text>
</comment>
<evidence type="ECO:0000256" key="2">
    <source>
        <dbReference type="ARBA" id="ARBA00010617"/>
    </source>
</evidence>
<sequence length="244" mass="28062">FLQSLVRLRNKYGSIFRLWLGSELFIFVSDPKYVEVSDVPSTPPEHSAFKTILSSSKLLDKGNNYKFLHRWLGAGLLTSSGPTWRKHRKIISPTFHFKILEGCMDVFNANSLKMVQKLQEQESDEEFNINPYVTLCALDIICETAMGVNINAQDGGSADFVQATREMGEAITKRTFQPWLQPDLIFCLSDNGRRQKKSIGILHEMTDKIIKQRKEELAEQEKRDMEDQLKQNEDDDLCKYIHGL</sequence>
<keyword evidence="9" id="KW-1185">Reference proteome</keyword>
<accession>A0ABN7NUI8</accession>
<dbReference type="PANTHER" id="PTHR24291:SF187">
    <property type="entry name" value="CYTOCHROME P450 4AE1-RELATED"/>
    <property type="match status" value="1"/>
</dbReference>
<dbReference type="PANTHER" id="PTHR24291">
    <property type="entry name" value="CYTOCHROME P450 FAMILY 4"/>
    <property type="match status" value="1"/>
</dbReference>
<organism evidence="8 9">
    <name type="scientific">Timema podura</name>
    <name type="common">Walking stick</name>
    <dbReference type="NCBI Taxonomy" id="61482"/>
    <lineage>
        <taxon>Eukaryota</taxon>
        <taxon>Metazoa</taxon>
        <taxon>Ecdysozoa</taxon>
        <taxon>Arthropoda</taxon>
        <taxon>Hexapoda</taxon>
        <taxon>Insecta</taxon>
        <taxon>Pterygota</taxon>
        <taxon>Neoptera</taxon>
        <taxon>Polyneoptera</taxon>
        <taxon>Phasmatodea</taxon>
        <taxon>Timematodea</taxon>
        <taxon>Timematoidea</taxon>
        <taxon>Timematidae</taxon>
        <taxon>Timema</taxon>
    </lineage>
</organism>
<evidence type="ECO:0000256" key="3">
    <source>
        <dbReference type="ARBA" id="ARBA00022617"/>
    </source>
</evidence>
<name>A0ABN7NUI8_TIMPD</name>
<comment type="cofactor">
    <cofactor evidence="1">
        <name>heme</name>
        <dbReference type="ChEBI" id="CHEBI:30413"/>
    </cofactor>
</comment>
<comment type="caution">
    <text evidence="8">The sequence shown here is derived from an EMBL/GenBank/DDBJ whole genome shotgun (WGS) entry which is preliminary data.</text>
</comment>
<dbReference type="Proteomes" id="UP001153148">
    <property type="component" value="Unassembled WGS sequence"/>
</dbReference>
<protein>
    <recommendedName>
        <fullName evidence="10">Cytochrome P450 family 4</fullName>
    </recommendedName>
</protein>
<evidence type="ECO:0000313" key="8">
    <source>
        <dbReference type="EMBL" id="CAG2058227.1"/>
    </source>
</evidence>
<keyword evidence="7" id="KW-0503">Monooxygenase</keyword>
<keyword evidence="5" id="KW-0560">Oxidoreductase</keyword>
<evidence type="ECO:0000256" key="7">
    <source>
        <dbReference type="ARBA" id="ARBA00023033"/>
    </source>
</evidence>
<gene>
    <name evidence="8" type="ORF">TPAB3V08_LOCUS5201</name>
</gene>
<dbReference type="Gene3D" id="1.10.630.10">
    <property type="entry name" value="Cytochrome P450"/>
    <property type="match status" value="1"/>
</dbReference>
<dbReference type="InterPro" id="IPR001128">
    <property type="entry name" value="Cyt_P450"/>
</dbReference>
<evidence type="ECO:0000256" key="5">
    <source>
        <dbReference type="ARBA" id="ARBA00023002"/>
    </source>
</evidence>
<dbReference type="InterPro" id="IPR036396">
    <property type="entry name" value="Cyt_P450_sf"/>
</dbReference>
<evidence type="ECO:0000256" key="4">
    <source>
        <dbReference type="ARBA" id="ARBA00022723"/>
    </source>
</evidence>
<dbReference type="InterPro" id="IPR050196">
    <property type="entry name" value="Cytochrome_P450_Monoox"/>
</dbReference>
<feature type="non-terminal residue" evidence="8">
    <location>
        <position position="1"/>
    </location>
</feature>
<evidence type="ECO:0000256" key="1">
    <source>
        <dbReference type="ARBA" id="ARBA00001971"/>
    </source>
</evidence>
<dbReference type="InterPro" id="IPR002402">
    <property type="entry name" value="Cyt_P450_E_grp-II"/>
</dbReference>
<keyword evidence="3" id="KW-0349">Heme</keyword>
<feature type="non-terminal residue" evidence="8">
    <location>
        <position position="244"/>
    </location>
</feature>
<keyword evidence="6" id="KW-0408">Iron</keyword>
<dbReference type="PRINTS" id="PR00464">
    <property type="entry name" value="EP450II"/>
</dbReference>
<proteinExistence type="inferred from homology"/>
<dbReference type="SUPFAM" id="SSF48264">
    <property type="entry name" value="Cytochrome P450"/>
    <property type="match status" value="1"/>
</dbReference>
<keyword evidence="4" id="KW-0479">Metal-binding</keyword>
<evidence type="ECO:0000313" key="9">
    <source>
        <dbReference type="Proteomes" id="UP001153148"/>
    </source>
</evidence>
<dbReference type="EMBL" id="CAJPIN010006867">
    <property type="protein sequence ID" value="CAG2058227.1"/>
    <property type="molecule type" value="Genomic_DNA"/>
</dbReference>